<accession>A0A9N9BUZ7</accession>
<dbReference type="AlphaFoldDB" id="A0A9N9BUZ7"/>
<dbReference type="OrthoDB" id="843225at2759"/>
<dbReference type="Gene3D" id="3.40.50.620">
    <property type="entry name" value="HUPs"/>
    <property type="match status" value="1"/>
</dbReference>
<dbReference type="Proteomes" id="UP000789831">
    <property type="component" value="Unassembled WGS sequence"/>
</dbReference>
<dbReference type="SUPFAM" id="SSF52402">
    <property type="entry name" value="Adenine nucleotide alpha hydrolases-like"/>
    <property type="match status" value="1"/>
</dbReference>
<proteinExistence type="predicted"/>
<sequence length="235" mass="27063">MSSTTLCENKYNDKDSNEQELHNKKRIILFAFNNTEASRAIYQWALENYFQSETDHIYLLSVIKTPQILSQTRTADLWIFGAGMLSGVAVEMFNYKEYLHWQQKKEAEVRSYLEELKNELSSRNITSSMIIIEGNPHDEILNVCDNVNPDVVLMGTSLNKKNLFSRSSSKVSVLQKKLTSTPIVTLSRENKPQQLNSDSSKKKIRKTFGFIKHSLCQRASYSSLSKEKNTYTKLE</sequence>
<keyword evidence="2" id="KW-1185">Reference proteome</keyword>
<dbReference type="InterPro" id="IPR014729">
    <property type="entry name" value="Rossmann-like_a/b/a_fold"/>
</dbReference>
<organism evidence="1 2">
    <name type="scientific">Ambispora gerdemannii</name>
    <dbReference type="NCBI Taxonomy" id="144530"/>
    <lineage>
        <taxon>Eukaryota</taxon>
        <taxon>Fungi</taxon>
        <taxon>Fungi incertae sedis</taxon>
        <taxon>Mucoromycota</taxon>
        <taxon>Glomeromycotina</taxon>
        <taxon>Glomeromycetes</taxon>
        <taxon>Archaeosporales</taxon>
        <taxon>Ambisporaceae</taxon>
        <taxon>Ambispora</taxon>
    </lineage>
</organism>
<dbReference type="EMBL" id="CAJVPL010001663">
    <property type="protein sequence ID" value="CAG8582005.1"/>
    <property type="molecule type" value="Genomic_DNA"/>
</dbReference>
<comment type="caution">
    <text evidence="1">The sequence shown here is derived from an EMBL/GenBank/DDBJ whole genome shotgun (WGS) entry which is preliminary data.</text>
</comment>
<evidence type="ECO:0000313" key="1">
    <source>
        <dbReference type="EMBL" id="CAG8582005.1"/>
    </source>
</evidence>
<evidence type="ECO:0000313" key="2">
    <source>
        <dbReference type="Proteomes" id="UP000789831"/>
    </source>
</evidence>
<reference evidence="1" key="1">
    <citation type="submission" date="2021-06" db="EMBL/GenBank/DDBJ databases">
        <authorList>
            <person name="Kallberg Y."/>
            <person name="Tangrot J."/>
            <person name="Rosling A."/>
        </authorList>
    </citation>
    <scope>NUCLEOTIDE SEQUENCE</scope>
    <source>
        <strain evidence="1">MT106</strain>
    </source>
</reference>
<gene>
    <name evidence="1" type="ORF">AGERDE_LOCUS8171</name>
</gene>
<protein>
    <submittedName>
        <fullName evidence="1">3975_t:CDS:1</fullName>
    </submittedName>
</protein>
<name>A0A9N9BUZ7_9GLOM</name>